<dbReference type="EMBL" id="JAGEUA010000011">
    <property type="protein sequence ID" value="KAL0962420.1"/>
    <property type="molecule type" value="Genomic_DNA"/>
</dbReference>
<evidence type="ECO:0000256" key="4">
    <source>
        <dbReference type="RuleBase" id="RU000304"/>
    </source>
</evidence>
<dbReference type="InterPro" id="IPR017441">
    <property type="entry name" value="Protein_kinase_ATP_BS"/>
</dbReference>
<dbReference type="GO" id="GO:0004674">
    <property type="term" value="F:protein serine/threonine kinase activity"/>
    <property type="evidence" value="ECO:0007669"/>
    <property type="project" value="UniProtKB-KW"/>
</dbReference>
<feature type="binding site" evidence="3">
    <location>
        <position position="57"/>
    </location>
    <ligand>
        <name>ATP</name>
        <dbReference type="ChEBI" id="CHEBI:30616"/>
    </ligand>
</feature>
<dbReference type="SUPFAM" id="SSF56112">
    <property type="entry name" value="Protein kinase-like (PK-like)"/>
    <property type="match status" value="1"/>
</dbReference>
<dbReference type="GO" id="GO:0005524">
    <property type="term" value="F:ATP binding"/>
    <property type="evidence" value="ECO:0007669"/>
    <property type="project" value="UniProtKB-UniRule"/>
</dbReference>
<evidence type="ECO:0000256" key="2">
    <source>
        <dbReference type="ARBA" id="ARBA00022840"/>
    </source>
</evidence>
<evidence type="ECO:0000313" key="8">
    <source>
        <dbReference type="Proteomes" id="UP001557470"/>
    </source>
</evidence>
<dbReference type="PROSITE" id="PS50011">
    <property type="entry name" value="PROTEIN_KINASE_DOM"/>
    <property type="match status" value="1"/>
</dbReference>
<keyword evidence="4" id="KW-0418">Kinase</keyword>
<name>A0ABD0W144_UMBPY</name>
<keyword evidence="4" id="KW-0723">Serine/threonine-protein kinase</keyword>
<proteinExistence type="inferred from homology"/>
<feature type="region of interest" description="Disordered" evidence="5">
    <location>
        <begin position="359"/>
        <end position="380"/>
    </location>
</feature>
<evidence type="ECO:0000256" key="3">
    <source>
        <dbReference type="PROSITE-ProRule" id="PRU10141"/>
    </source>
</evidence>
<sequence length="380" mass="42579">MTAAKLLLDEMCHLTAQSLTSLETSDHFQIIKMLGEGSYGKVMLAVHRKTRTPMALKLFPRRSTNLLSFLREYNLSLSFCTHPSLTKALGITFSTPTHYVFAQEASLFGDLYDIIVPEVGLEEDCVQRVVSQLSGALGHLHSLGFVHCDVKPENIFLVDATCSWVKLGDFGMAKAIGTKVPGVWYSSAYCTPEAEVAKQSKDSSHNTATKAEVGLYNNTQRVWMSVESSTDCWALGILIYAMLTGSLPWTETASDDCSYIKYKEWFDQEKCPEDEIDIWGEGQGEDVMVSFDKDELDLNKGNPRLIAPQFACFTPLACSLFKALLHPQPGLRGRSDDVLGYLGGNWVQEKEKIRLEKERKKARGREVIRNAKEKEGRKER</sequence>
<comment type="similarity">
    <text evidence="4">Belongs to the protein kinase superfamily.</text>
</comment>
<dbReference type="PROSITE" id="PS00107">
    <property type="entry name" value="PROTEIN_KINASE_ATP"/>
    <property type="match status" value="1"/>
</dbReference>
<evidence type="ECO:0000313" key="7">
    <source>
        <dbReference type="EMBL" id="KAL0962420.1"/>
    </source>
</evidence>
<evidence type="ECO:0000256" key="1">
    <source>
        <dbReference type="ARBA" id="ARBA00022741"/>
    </source>
</evidence>
<dbReference type="InterPro" id="IPR008271">
    <property type="entry name" value="Ser/Thr_kinase_AS"/>
</dbReference>
<dbReference type="PANTHER" id="PTHR24359:SF34">
    <property type="entry name" value="PROTEIN KINASE DOMAIN-CONTAINING PROTEIN"/>
    <property type="match status" value="1"/>
</dbReference>
<reference evidence="7 8" key="1">
    <citation type="submission" date="2024-06" db="EMBL/GenBank/DDBJ databases">
        <authorList>
            <person name="Pan Q."/>
            <person name="Wen M."/>
            <person name="Jouanno E."/>
            <person name="Zahm M."/>
            <person name="Klopp C."/>
            <person name="Cabau C."/>
            <person name="Louis A."/>
            <person name="Berthelot C."/>
            <person name="Parey E."/>
            <person name="Roest Crollius H."/>
            <person name="Montfort J."/>
            <person name="Robinson-Rechavi M."/>
            <person name="Bouchez O."/>
            <person name="Lampietro C."/>
            <person name="Lopez Roques C."/>
            <person name="Donnadieu C."/>
            <person name="Postlethwait J."/>
            <person name="Bobe J."/>
            <person name="Verreycken H."/>
            <person name="Guiguen Y."/>
        </authorList>
    </citation>
    <scope>NUCLEOTIDE SEQUENCE [LARGE SCALE GENOMIC DNA]</scope>
    <source>
        <strain evidence="7">Up_M1</strain>
        <tissue evidence="7">Testis</tissue>
    </source>
</reference>
<dbReference type="InterPro" id="IPR000719">
    <property type="entry name" value="Prot_kinase_dom"/>
</dbReference>
<accession>A0ABD0W144</accession>
<dbReference type="PROSITE" id="PS00108">
    <property type="entry name" value="PROTEIN_KINASE_ST"/>
    <property type="match status" value="1"/>
</dbReference>
<protein>
    <recommendedName>
        <fullName evidence="6">Protein kinase domain-containing protein</fullName>
    </recommendedName>
</protein>
<dbReference type="Gene3D" id="1.10.510.10">
    <property type="entry name" value="Transferase(Phosphotransferase) domain 1"/>
    <property type="match status" value="1"/>
</dbReference>
<keyword evidence="2 3" id="KW-0067">ATP-binding</keyword>
<gene>
    <name evidence="7" type="ORF">UPYG_G00339800</name>
</gene>
<dbReference type="Gene3D" id="3.30.200.20">
    <property type="entry name" value="Phosphorylase Kinase, domain 1"/>
    <property type="match status" value="1"/>
</dbReference>
<dbReference type="Pfam" id="PF00069">
    <property type="entry name" value="Pkinase"/>
    <property type="match status" value="1"/>
</dbReference>
<feature type="domain" description="Protein kinase" evidence="6">
    <location>
        <begin position="28"/>
        <end position="347"/>
    </location>
</feature>
<evidence type="ECO:0000256" key="5">
    <source>
        <dbReference type="SAM" id="MobiDB-lite"/>
    </source>
</evidence>
<dbReference type="PANTHER" id="PTHR24359">
    <property type="entry name" value="SERINE/THREONINE-PROTEIN KINASE SBK1"/>
    <property type="match status" value="1"/>
</dbReference>
<dbReference type="AlphaFoldDB" id="A0ABD0W144"/>
<comment type="caution">
    <text evidence="7">The sequence shown here is derived from an EMBL/GenBank/DDBJ whole genome shotgun (WGS) entry which is preliminary data.</text>
</comment>
<dbReference type="SMART" id="SM00220">
    <property type="entry name" value="S_TKc"/>
    <property type="match status" value="1"/>
</dbReference>
<organism evidence="7 8">
    <name type="scientific">Umbra pygmaea</name>
    <name type="common">Eastern mudminnow</name>
    <dbReference type="NCBI Taxonomy" id="75934"/>
    <lineage>
        <taxon>Eukaryota</taxon>
        <taxon>Metazoa</taxon>
        <taxon>Chordata</taxon>
        <taxon>Craniata</taxon>
        <taxon>Vertebrata</taxon>
        <taxon>Euteleostomi</taxon>
        <taxon>Actinopterygii</taxon>
        <taxon>Neopterygii</taxon>
        <taxon>Teleostei</taxon>
        <taxon>Protacanthopterygii</taxon>
        <taxon>Esociformes</taxon>
        <taxon>Umbridae</taxon>
        <taxon>Umbra</taxon>
    </lineage>
</organism>
<keyword evidence="8" id="KW-1185">Reference proteome</keyword>
<keyword evidence="1 3" id="KW-0547">Nucleotide-binding</keyword>
<dbReference type="InterPro" id="IPR011009">
    <property type="entry name" value="Kinase-like_dom_sf"/>
</dbReference>
<keyword evidence="4" id="KW-0808">Transferase</keyword>
<dbReference type="Proteomes" id="UP001557470">
    <property type="component" value="Unassembled WGS sequence"/>
</dbReference>
<evidence type="ECO:0000259" key="6">
    <source>
        <dbReference type="PROSITE" id="PS50011"/>
    </source>
</evidence>